<dbReference type="AlphaFoldDB" id="A0A1D2MJ75"/>
<evidence type="ECO:0000313" key="1">
    <source>
        <dbReference type="EMBL" id="ODM92952.1"/>
    </source>
</evidence>
<dbReference type="EMBL" id="LJIJ01001110">
    <property type="protein sequence ID" value="ODM92952.1"/>
    <property type="molecule type" value="Genomic_DNA"/>
</dbReference>
<reference evidence="1 2" key="1">
    <citation type="journal article" date="2016" name="Genome Biol. Evol.">
        <title>Gene Family Evolution Reflects Adaptation to Soil Environmental Stressors in the Genome of the Collembolan Orchesella cincta.</title>
        <authorList>
            <person name="Faddeeva-Vakhrusheva A."/>
            <person name="Derks M.F."/>
            <person name="Anvar S.Y."/>
            <person name="Agamennone V."/>
            <person name="Suring W."/>
            <person name="Smit S."/>
            <person name="van Straalen N.M."/>
            <person name="Roelofs D."/>
        </authorList>
    </citation>
    <scope>NUCLEOTIDE SEQUENCE [LARGE SCALE GENOMIC DNA]</scope>
    <source>
        <tissue evidence="1">Mixed pool</tissue>
    </source>
</reference>
<keyword evidence="2" id="KW-1185">Reference proteome</keyword>
<proteinExistence type="predicted"/>
<sequence>MFEKINTKSISVILVLLPIFAVSSSFRNPLLLEGYNGNPRVVLNYDGSELERNVIVACNGFFGPPGGRTTRLNESEVPLPLNERNCLLRCQYHCFKVIRIGNLDSNNWQHDRQFHPENVYNYFMNNTNATEEIAKDFMEKFQRCKEESDAKVYELLKQNALPDACFYYRLFYRCVSSDRFYHFSGKLLGTHLFY</sequence>
<accession>A0A1D2MJ75</accession>
<name>A0A1D2MJ75_ORCCI</name>
<evidence type="ECO:0000313" key="2">
    <source>
        <dbReference type="Proteomes" id="UP000094527"/>
    </source>
</evidence>
<comment type="caution">
    <text evidence="1">The sequence shown here is derived from an EMBL/GenBank/DDBJ whole genome shotgun (WGS) entry which is preliminary data.</text>
</comment>
<organism evidence="1 2">
    <name type="scientific">Orchesella cincta</name>
    <name type="common">Springtail</name>
    <name type="synonym">Podura cincta</name>
    <dbReference type="NCBI Taxonomy" id="48709"/>
    <lineage>
        <taxon>Eukaryota</taxon>
        <taxon>Metazoa</taxon>
        <taxon>Ecdysozoa</taxon>
        <taxon>Arthropoda</taxon>
        <taxon>Hexapoda</taxon>
        <taxon>Collembola</taxon>
        <taxon>Entomobryomorpha</taxon>
        <taxon>Entomobryoidea</taxon>
        <taxon>Orchesellidae</taxon>
        <taxon>Orchesellinae</taxon>
        <taxon>Orchesella</taxon>
    </lineage>
</organism>
<protein>
    <submittedName>
        <fullName evidence="1">Uncharacterized protein</fullName>
    </submittedName>
</protein>
<dbReference type="Proteomes" id="UP000094527">
    <property type="component" value="Unassembled WGS sequence"/>
</dbReference>
<gene>
    <name evidence="1" type="ORF">Ocin01_13732</name>
</gene>